<keyword evidence="3" id="KW-1185">Reference proteome</keyword>
<dbReference type="EMBL" id="ML979132">
    <property type="protein sequence ID" value="KAF1921490.1"/>
    <property type="molecule type" value="Genomic_DNA"/>
</dbReference>
<gene>
    <name evidence="2" type="ORF">BDU57DRAFT_51485</name>
</gene>
<sequence length="121" mass="13050">MPASPSSSSTQPSSSPFEPPLSPHAPLPKIIHLVDIVYPESYLRTPLPLVPSAQQHSLEQHLPSPNLSFSDTDTVRESVETDATHGYVGEVDVWGGGMDGRGEESEERLGMNGGGLLYLRE</sequence>
<name>A0A6A5R2W1_AMPQU</name>
<organism evidence="2 3">
    <name type="scientific">Ampelomyces quisqualis</name>
    <name type="common">Powdery mildew agent</name>
    <dbReference type="NCBI Taxonomy" id="50730"/>
    <lineage>
        <taxon>Eukaryota</taxon>
        <taxon>Fungi</taxon>
        <taxon>Dikarya</taxon>
        <taxon>Ascomycota</taxon>
        <taxon>Pezizomycotina</taxon>
        <taxon>Dothideomycetes</taxon>
        <taxon>Pleosporomycetidae</taxon>
        <taxon>Pleosporales</taxon>
        <taxon>Pleosporineae</taxon>
        <taxon>Phaeosphaeriaceae</taxon>
        <taxon>Ampelomyces</taxon>
    </lineage>
</organism>
<reference evidence="2" key="1">
    <citation type="journal article" date="2020" name="Stud. Mycol.">
        <title>101 Dothideomycetes genomes: a test case for predicting lifestyles and emergence of pathogens.</title>
        <authorList>
            <person name="Haridas S."/>
            <person name="Albert R."/>
            <person name="Binder M."/>
            <person name="Bloem J."/>
            <person name="Labutti K."/>
            <person name="Salamov A."/>
            <person name="Andreopoulos B."/>
            <person name="Baker S."/>
            <person name="Barry K."/>
            <person name="Bills G."/>
            <person name="Bluhm B."/>
            <person name="Cannon C."/>
            <person name="Castanera R."/>
            <person name="Culley D."/>
            <person name="Daum C."/>
            <person name="Ezra D."/>
            <person name="Gonzalez J."/>
            <person name="Henrissat B."/>
            <person name="Kuo A."/>
            <person name="Liang C."/>
            <person name="Lipzen A."/>
            <person name="Lutzoni F."/>
            <person name="Magnuson J."/>
            <person name="Mondo S."/>
            <person name="Nolan M."/>
            <person name="Ohm R."/>
            <person name="Pangilinan J."/>
            <person name="Park H.-J."/>
            <person name="Ramirez L."/>
            <person name="Alfaro M."/>
            <person name="Sun H."/>
            <person name="Tritt A."/>
            <person name="Yoshinaga Y."/>
            <person name="Zwiers L.-H."/>
            <person name="Turgeon B."/>
            <person name="Goodwin S."/>
            <person name="Spatafora J."/>
            <person name="Crous P."/>
            <person name="Grigoriev I."/>
        </authorList>
    </citation>
    <scope>NUCLEOTIDE SEQUENCE</scope>
    <source>
        <strain evidence="2">HMLAC05119</strain>
    </source>
</reference>
<dbReference type="OrthoDB" id="3793955at2759"/>
<evidence type="ECO:0000256" key="1">
    <source>
        <dbReference type="SAM" id="MobiDB-lite"/>
    </source>
</evidence>
<proteinExistence type="predicted"/>
<feature type="compositionally biased region" description="Polar residues" evidence="1">
    <location>
        <begin position="54"/>
        <end position="72"/>
    </location>
</feature>
<feature type="region of interest" description="Disordered" evidence="1">
    <location>
        <begin position="54"/>
        <end position="114"/>
    </location>
</feature>
<feature type="region of interest" description="Disordered" evidence="1">
    <location>
        <begin position="1"/>
        <end position="24"/>
    </location>
</feature>
<dbReference type="Proteomes" id="UP000800096">
    <property type="component" value="Unassembled WGS sequence"/>
</dbReference>
<dbReference type="AlphaFoldDB" id="A0A6A5R2W1"/>
<accession>A0A6A5R2W1</accession>
<protein>
    <submittedName>
        <fullName evidence="2">Uncharacterized protein</fullName>
    </submittedName>
</protein>
<evidence type="ECO:0000313" key="2">
    <source>
        <dbReference type="EMBL" id="KAF1921490.1"/>
    </source>
</evidence>
<feature type="compositionally biased region" description="Basic and acidic residues" evidence="1">
    <location>
        <begin position="73"/>
        <end position="83"/>
    </location>
</feature>
<feature type="compositionally biased region" description="Low complexity" evidence="1">
    <location>
        <begin position="1"/>
        <end position="16"/>
    </location>
</feature>
<feature type="compositionally biased region" description="Basic and acidic residues" evidence="1">
    <location>
        <begin position="100"/>
        <end position="109"/>
    </location>
</feature>
<evidence type="ECO:0000313" key="3">
    <source>
        <dbReference type="Proteomes" id="UP000800096"/>
    </source>
</evidence>